<dbReference type="InterPro" id="IPR014327">
    <property type="entry name" value="RNA_pol_sigma70_bacteroid"/>
</dbReference>
<dbReference type="PANTHER" id="PTHR43133:SF46">
    <property type="entry name" value="RNA POLYMERASE SIGMA-70 FACTOR ECF SUBFAMILY"/>
    <property type="match status" value="1"/>
</dbReference>
<evidence type="ECO:0000256" key="4">
    <source>
        <dbReference type="ARBA" id="ARBA00023163"/>
    </source>
</evidence>
<dbReference type="NCBIfam" id="TIGR02937">
    <property type="entry name" value="sigma70-ECF"/>
    <property type="match status" value="1"/>
</dbReference>
<keyword evidence="3" id="KW-0731">Sigma factor</keyword>
<evidence type="ECO:0000313" key="10">
    <source>
        <dbReference type="EMBL" id="RHH79723.1"/>
    </source>
</evidence>
<evidence type="ECO:0000313" key="8">
    <source>
        <dbReference type="EMBL" id="RGN51740.1"/>
    </source>
</evidence>
<dbReference type="GO" id="GO:0003677">
    <property type="term" value="F:DNA binding"/>
    <property type="evidence" value="ECO:0007669"/>
    <property type="project" value="InterPro"/>
</dbReference>
<dbReference type="Gene3D" id="1.10.10.10">
    <property type="entry name" value="Winged helix-like DNA-binding domain superfamily/Winged helix DNA-binding domain"/>
    <property type="match status" value="1"/>
</dbReference>
<dbReference type="InterPro" id="IPR013324">
    <property type="entry name" value="RNA_pol_sigma_r3/r4-like"/>
</dbReference>
<evidence type="ECO:0000313" key="9">
    <source>
        <dbReference type="EMBL" id="RGZ46709.1"/>
    </source>
</evidence>
<gene>
    <name evidence="10" type="ORF">DW191_00835</name>
    <name evidence="9" type="ORF">DW986_11885</name>
    <name evidence="8" type="ORF">DXB61_10505</name>
    <name evidence="7" type="ORF">GMD66_12535</name>
</gene>
<evidence type="ECO:0000256" key="3">
    <source>
        <dbReference type="ARBA" id="ARBA00023082"/>
    </source>
</evidence>
<dbReference type="InterPro" id="IPR007627">
    <property type="entry name" value="RNA_pol_sigma70_r2"/>
</dbReference>
<evidence type="ECO:0000259" key="5">
    <source>
        <dbReference type="Pfam" id="PF04542"/>
    </source>
</evidence>
<evidence type="ECO:0000313" key="14">
    <source>
        <dbReference type="Proteomes" id="UP000437446"/>
    </source>
</evidence>
<protein>
    <submittedName>
        <fullName evidence="9">RNA polymerase sigma-70 factor</fullName>
    </submittedName>
</protein>
<keyword evidence="2" id="KW-0805">Transcription regulation</keyword>
<dbReference type="InterPro" id="IPR014284">
    <property type="entry name" value="RNA_pol_sigma-70_dom"/>
</dbReference>
<evidence type="ECO:0000313" key="11">
    <source>
        <dbReference type="Proteomes" id="UP000261088"/>
    </source>
</evidence>
<dbReference type="InterPro" id="IPR036388">
    <property type="entry name" value="WH-like_DNA-bd_sf"/>
</dbReference>
<dbReference type="CDD" id="cd06171">
    <property type="entry name" value="Sigma70_r4"/>
    <property type="match status" value="1"/>
</dbReference>
<feature type="domain" description="RNA polymerase sigma factor 70 region 4 type 2" evidence="6">
    <location>
        <begin position="107"/>
        <end position="158"/>
    </location>
</feature>
<dbReference type="Gene3D" id="1.10.1740.10">
    <property type="match status" value="1"/>
</dbReference>
<dbReference type="Proteomes" id="UP000283732">
    <property type="component" value="Unassembled WGS sequence"/>
</dbReference>
<dbReference type="Pfam" id="PF04542">
    <property type="entry name" value="Sigma70_r2"/>
    <property type="match status" value="1"/>
</dbReference>
<evidence type="ECO:0000313" key="13">
    <source>
        <dbReference type="Proteomes" id="UP000285173"/>
    </source>
</evidence>
<reference evidence="7 14" key="2">
    <citation type="journal article" date="2019" name="Nat. Med.">
        <title>A library of human gut bacterial isolates paired with longitudinal multiomics data enables mechanistic microbiome research.</title>
        <authorList>
            <person name="Poyet M."/>
            <person name="Groussin M."/>
            <person name="Gibbons S.M."/>
            <person name="Avila-Pacheco J."/>
            <person name="Jiang X."/>
            <person name="Kearney S.M."/>
            <person name="Perrotta A.R."/>
            <person name="Berdy B."/>
            <person name="Zhao S."/>
            <person name="Lieberman T.D."/>
            <person name="Swanson P.K."/>
            <person name="Smith M."/>
            <person name="Roesemann S."/>
            <person name="Alexander J.E."/>
            <person name="Rich S.A."/>
            <person name="Livny J."/>
            <person name="Vlamakis H."/>
            <person name="Clish C."/>
            <person name="Bullock K."/>
            <person name="Deik A."/>
            <person name="Scott J."/>
            <person name="Pierce K.A."/>
            <person name="Xavier R.J."/>
            <person name="Alm E.J."/>
        </authorList>
    </citation>
    <scope>NUCLEOTIDE SEQUENCE [LARGE SCALE GENOMIC DNA]</scope>
    <source>
        <strain evidence="7 14">BIOML-A25</strain>
    </source>
</reference>
<evidence type="ECO:0000313" key="12">
    <source>
        <dbReference type="Proteomes" id="UP000283732"/>
    </source>
</evidence>
<dbReference type="EMBL" id="QRKC01000001">
    <property type="protein sequence ID" value="RHH79723.1"/>
    <property type="molecule type" value="Genomic_DNA"/>
</dbReference>
<dbReference type="GO" id="GO:0016987">
    <property type="term" value="F:sigma factor activity"/>
    <property type="evidence" value="ECO:0007669"/>
    <property type="project" value="UniProtKB-KW"/>
</dbReference>
<dbReference type="AlphaFoldDB" id="A0A3R6HAJ4"/>
<comment type="caution">
    <text evidence="9">The sequence shown here is derived from an EMBL/GenBank/DDBJ whole genome shotgun (WGS) entry which is preliminary data.</text>
</comment>
<evidence type="ECO:0000313" key="7">
    <source>
        <dbReference type="EMBL" id="MTU30020.1"/>
    </source>
</evidence>
<dbReference type="RefSeq" id="WP_005646827.1">
    <property type="nucleotide sequence ID" value="NZ_BAABZJ010000001.1"/>
</dbReference>
<dbReference type="InterPro" id="IPR013325">
    <property type="entry name" value="RNA_pol_sigma_r2"/>
</dbReference>
<organism evidence="9 13">
    <name type="scientific">Parabacteroides merdae</name>
    <dbReference type="NCBI Taxonomy" id="46503"/>
    <lineage>
        <taxon>Bacteria</taxon>
        <taxon>Pseudomonadati</taxon>
        <taxon>Bacteroidota</taxon>
        <taxon>Bacteroidia</taxon>
        <taxon>Bacteroidales</taxon>
        <taxon>Tannerellaceae</taxon>
        <taxon>Parabacteroides</taxon>
    </lineage>
</organism>
<dbReference type="InterPro" id="IPR013249">
    <property type="entry name" value="RNA_pol_sigma70_r4_t2"/>
</dbReference>
<dbReference type="Proteomes" id="UP000437446">
    <property type="component" value="Unassembled WGS sequence"/>
</dbReference>
<dbReference type="NCBIfam" id="TIGR02985">
    <property type="entry name" value="Sig70_bacteroi1"/>
    <property type="match status" value="1"/>
</dbReference>
<sequence>MAAISAGEFERIFKEFYKPLCLFALRFTEKTEDAEDVVQQVFADVWDKNSHDMVIANFKSYLYQAVRNRSLTLIAQSSDMLQTTECIADIEDLSEEEQIYQSERDARLWAAIDGLPAERKKIFLLSKRDGLKYQEIAEELQISIKTVENQMGKALKTLRETAIRIYCFFFS</sequence>
<dbReference type="InterPro" id="IPR039425">
    <property type="entry name" value="RNA_pol_sigma-70-like"/>
</dbReference>
<comment type="similarity">
    <text evidence="1">Belongs to the sigma-70 factor family. ECF subfamily.</text>
</comment>
<evidence type="ECO:0000256" key="1">
    <source>
        <dbReference type="ARBA" id="ARBA00010641"/>
    </source>
</evidence>
<evidence type="ECO:0000256" key="2">
    <source>
        <dbReference type="ARBA" id="ARBA00023015"/>
    </source>
</evidence>
<reference evidence="11 12" key="1">
    <citation type="submission" date="2018-08" db="EMBL/GenBank/DDBJ databases">
        <title>A genome reference for cultivated species of the human gut microbiota.</title>
        <authorList>
            <person name="Zou Y."/>
            <person name="Xue W."/>
            <person name="Luo G."/>
        </authorList>
    </citation>
    <scope>NUCLEOTIDE SEQUENCE [LARGE SCALE GENOMIC DNA]</scope>
    <source>
        <strain evidence="10 12">AM16-50</strain>
        <strain evidence="9 13">AM50-15</strain>
        <strain evidence="8 11">OM05-11AA</strain>
    </source>
</reference>
<dbReference type="SUPFAM" id="SSF88659">
    <property type="entry name" value="Sigma3 and sigma4 domains of RNA polymerase sigma factors"/>
    <property type="match status" value="1"/>
</dbReference>
<keyword evidence="4" id="KW-0804">Transcription</keyword>
<proteinExistence type="inferred from homology"/>
<dbReference type="SUPFAM" id="SSF88946">
    <property type="entry name" value="Sigma2 domain of RNA polymerase sigma factors"/>
    <property type="match status" value="1"/>
</dbReference>
<dbReference type="EMBL" id="WNCR01000005">
    <property type="protein sequence ID" value="MTU30020.1"/>
    <property type="molecule type" value="Genomic_DNA"/>
</dbReference>
<dbReference type="Proteomes" id="UP000285173">
    <property type="component" value="Unassembled WGS sequence"/>
</dbReference>
<feature type="domain" description="RNA polymerase sigma-70 region 2" evidence="5">
    <location>
        <begin position="13"/>
        <end position="76"/>
    </location>
</feature>
<dbReference type="PANTHER" id="PTHR43133">
    <property type="entry name" value="RNA POLYMERASE ECF-TYPE SIGMA FACTO"/>
    <property type="match status" value="1"/>
</dbReference>
<dbReference type="EMBL" id="QSUP01000010">
    <property type="protein sequence ID" value="RGN51740.1"/>
    <property type="molecule type" value="Genomic_DNA"/>
</dbReference>
<dbReference type="EMBL" id="QSEF01000016">
    <property type="protein sequence ID" value="RGZ46709.1"/>
    <property type="molecule type" value="Genomic_DNA"/>
</dbReference>
<dbReference type="Proteomes" id="UP000261088">
    <property type="component" value="Unassembled WGS sequence"/>
</dbReference>
<accession>A0A3R6HAJ4</accession>
<dbReference type="Pfam" id="PF08281">
    <property type="entry name" value="Sigma70_r4_2"/>
    <property type="match status" value="1"/>
</dbReference>
<evidence type="ECO:0000259" key="6">
    <source>
        <dbReference type="Pfam" id="PF08281"/>
    </source>
</evidence>
<dbReference type="GO" id="GO:0006352">
    <property type="term" value="P:DNA-templated transcription initiation"/>
    <property type="evidence" value="ECO:0007669"/>
    <property type="project" value="InterPro"/>
</dbReference>
<name>A0A3R6HAJ4_9BACT</name>